<dbReference type="PANTHER" id="PTHR45637">
    <property type="entry name" value="FLIPPASE KINASE 1-RELATED"/>
    <property type="match status" value="1"/>
</dbReference>
<keyword evidence="7" id="KW-0067">ATP-binding</keyword>
<evidence type="ECO:0000256" key="4">
    <source>
        <dbReference type="ARBA" id="ARBA00022679"/>
    </source>
</evidence>
<dbReference type="AlphaFoldDB" id="A0A5J4YMB9"/>
<feature type="compositionally biased region" description="Acidic residues" evidence="8">
    <location>
        <begin position="538"/>
        <end position="547"/>
    </location>
</feature>
<evidence type="ECO:0000256" key="3">
    <source>
        <dbReference type="ARBA" id="ARBA00022527"/>
    </source>
</evidence>
<dbReference type="GO" id="GO:0004674">
    <property type="term" value="F:protein serine/threonine kinase activity"/>
    <property type="evidence" value="ECO:0007669"/>
    <property type="project" value="UniProtKB-KW"/>
</dbReference>
<dbReference type="EC" id="2.7.11.1" evidence="2"/>
<dbReference type="EMBL" id="VRMN01000009">
    <property type="protein sequence ID" value="KAA8492388.1"/>
    <property type="molecule type" value="Genomic_DNA"/>
</dbReference>
<dbReference type="InterPro" id="IPR008271">
    <property type="entry name" value="Ser/Thr_kinase_AS"/>
</dbReference>
<organism evidence="10 11">
    <name type="scientific">Porphyridium purpureum</name>
    <name type="common">Red alga</name>
    <name type="synonym">Porphyridium cruentum</name>
    <dbReference type="NCBI Taxonomy" id="35688"/>
    <lineage>
        <taxon>Eukaryota</taxon>
        <taxon>Rhodophyta</taxon>
        <taxon>Bangiophyceae</taxon>
        <taxon>Porphyridiales</taxon>
        <taxon>Porphyridiaceae</taxon>
        <taxon>Porphyridium</taxon>
    </lineage>
</organism>
<sequence length="671" mass="73673">MSQHAPPERPDAENLNLNVSDAASAHSDASQSWTSRANVGAHGGVSAGIDQHGERAGALRPMPLSARHASHHALQHEMPGAAAGAGTQSPLSARATRTVNANSGGGVTSASRLGGRSKSGADSASSLMNRGTMLKIQTAGVPSAASSRPPTTPVANVSQQAPVSHYGPLEHEDVVARSAIPVHDDFPLSEDKVDPKSFKKLKLLGKGAVGKVYLVLLKDTQRLYAMKVLTKEEMVRRNRVKRVMTEREILATVNHPFIVSMYASFQTTSRLCFVMEFVEGGEFFRVLQKQPKKRLPESAVRFYAAEVILALEYLHYMGFVYRDLKPENILMRANGHITLTDFDLSKQAQAVSPRVIKRQLSLMDKMKMGPLALRRSESGSKMHIMDIIDSEPIMVESTSFVGTEEYVAPEVVRGSAQTAAVDWWTVGILIYEMLTGTTPFKGRTTQATYNNIVKNEIQFPPDVEISNEAKAVVKKLLRRDADKRLGAESGASELKREKWFANFNFQLIRDQVPPILPRMRDPYDMTQYENQMTNESGSESDDHEQDEELTRQVTASMHKNASAQAYGLNVLDEELTMLKMASLRAQPGTLTPPLFIEAGAAIEPDTRAANSPTAGERVDPHLVHLRNTDRSIGGSRSSKKGQADGSDDPFVDFDFGKAGWHWSKDKAAQDE</sequence>
<dbReference type="Proteomes" id="UP000324585">
    <property type="component" value="Unassembled WGS sequence"/>
</dbReference>
<evidence type="ECO:0000256" key="7">
    <source>
        <dbReference type="ARBA" id="ARBA00022840"/>
    </source>
</evidence>
<feature type="compositionally biased region" description="Low complexity" evidence="8">
    <location>
        <begin position="20"/>
        <end position="30"/>
    </location>
</feature>
<dbReference type="OrthoDB" id="432483at2759"/>
<protein>
    <recommendedName>
        <fullName evidence="2">non-specific serine/threonine protein kinase</fullName>
        <ecNumber evidence="2">2.7.11.1</ecNumber>
    </recommendedName>
</protein>
<proteinExistence type="inferred from homology"/>
<feature type="compositionally biased region" description="Basic and acidic residues" evidence="8">
    <location>
        <begin position="1"/>
        <end position="12"/>
    </location>
</feature>
<dbReference type="InterPro" id="IPR011009">
    <property type="entry name" value="Kinase-like_dom_sf"/>
</dbReference>
<dbReference type="CDD" id="cd05574">
    <property type="entry name" value="STKc_phototropin_like"/>
    <property type="match status" value="1"/>
</dbReference>
<dbReference type="SMART" id="SM00220">
    <property type="entry name" value="S_TKc"/>
    <property type="match status" value="1"/>
</dbReference>
<feature type="region of interest" description="Disordered" evidence="8">
    <location>
        <begin position="98"/>
        <end position="125"/>
    </location>
</feature>
<dbReference type="GO" id="GO:0005524">
    <property type="term" value="F:ATP binding"/>
    <property type="evidence" value="ECO:0007669"/>
    <property type="project" value="UniProtKB-KW"/>
</dbReference>
<comment type="similarity">
    <text evidence="1">Belongs to the protein kinase superfamily. AGC Ser/Thr protein kinase family.</text>
</comment>
<dbReference type="PROSITE" id="PS00108">
    <property type="entry name" value="PROTEIN_KINASE_ST"/>
    <property type="match status" value="1"/>
</dbReference>
<feature type="compositionally biased region" description="Low complexity" evidence="8">
    <location>
        <begin position="141"/>
        <end position="155"/>
    </location>
</feature>
<dbReference type="PROSITE" id="PS50011">
    <property type="entry name" value="PROTEIN_KINASE_DOM"/>
    <property type="match status" value="1"/>
</dbReference>
<feature type="domain" description="Protein kinase" evidence="9">
    <location>
        <begin position="198"/>
        <end position="500"/>
    </location>
</feature>
<evidence type="ECO:0000256" key="1">
    <source>
        <dbReference type="ARBA" id="ARBA00009903"/>
    </source>
</evidence>
<keyword evidence="6 10" id="KW-0418">Kinase</keyword>
<comment type="caution">
    <text evidence="10">The sequence shown here is derived from an EMBL/GenBank/DDBJ whole genome shotgun (WGS) entry which is preliminary data.</text>
</comment>
<feature type="region of interest" description="Disordered" evidence="8">
    <location>
        <begin position="607"/>
        <end position="652"/>
    </location>
</feature>
<reference evidence="11" key="1">
    <citation type="journal article" date="2019" name="Nat. Commun.">
        <title>Expansion of phycobilisome linker gene families in mesophilic red algae.</title>
        <authorList>
            <person name="Lee J."/>
            <person name="Kim D."/>
            <person name="Bhattacharya D."/>
            <person name="Yoon H.S."/>
        </authorList>
    </citation>
    <scope>NUCLEOTIDE SEQUENCE [LARGE SCALE GENOMIC DNA]</scope>
    <source>
        <strain evidence="11">CCMP 1328</strain>
    </source>
</reference>
<evidence type="ECO:0000256" key="5">
    <source>
        <dbReference type="ARBA" id="ARBA00022741"/>
    </source>
</evidence>
<keyword evidence="11" id="KW-1185">Reference proteome</keyword>
<keyword evidence="4" id="KW-0808">Transferase</keyword>
<gene>
    <name evidence="10" type="ORF">FVE85_7895</name>
</gene>
<feature type="region of interest" description="Disordered" evidence="8">
    <location>
        <begin position="1"/>
        <end position="49"/>
    </location>
</feature>
<keyword evidence="3" id="KW-0723">Serine/threonine-protein kinase</keyword>
<feature type="region of interest" description="Disordered" evidence="8">
    <location>
        <begin position="532"/>
        <end position="551"/>
    </location>
</feature>
<evidence type="ECO:0000313" key="10">
    <source>
        <dbReference type="EMBL" id="KAA8492388.1"/>
    </source>
</evidence>
<evidence type="ECO:0000256" key="6">
    <source>
        <dbReference type="ARBA" id="ARBA00022777"/>
    </source>
</evidence>
<evidence type="ECO:0000313" key="11">
    <source>
        <dbReference type="Proteomes" id="UP000324585"/>
    </source>
</evidence>
<evidence type="ECO:0000259" key="9">
    <source>
        <dbReference type="PROSITE" id="PS50011"/>
    </source>
</evidence>
<evidence type="ECO:0000256" key="8">
    <source>
        <dbReference type="SAM" id="MobiDB-lite"/>
    </source>
</evidence>
<name>A0A5J4YMB9_PORPP</name>
<dbReference type="SUPFAM" id="SSF56112">
    <property type="entry name" value="Protein kinase-like (PK-like)"/>
    <property type="match status" value="1"/>
</dbReference>
<keyword evidence="5" id="KW-0547">Nucleotide-binding</keyword>
<dbReference type="InterPro" id="IPR000719">
    <property type="entry name" value="Prot_kinase_dom"/>
</dbReference>
<dbReference type="Pfam" id="PF00069">
    <property type="entry name" value="Pkinase"/>
    <property type="match status" value="1"/>
</dbReference>
<feature type="compositionally biased region" description="Basic and acidic residues" evidence="8">
    <location>
        <begin position="616"/>
        <end position="629"/>
    </location>
</feature>
<dbReference type="Gene3D" id="3.30.200.20">
    <property type="entry name" value="Phosphorylase Kinase, domain 1"/>
    <property type="match status" value="1"/>
</dbReference>
<feature type="region of interest" description="Disordered" evidence="8">
    <location>
        <begin position="138"/>
        <end position="159"/>
    </location>
</feature>
<dbReference type="Gene3D" id="1.10.510.10">
    <property type="entry name" value="Transferase(Phosphotransferase) domain 1"/>
    <property type="match status" value="1"/>
</dbReference>
<dbReference type="FunFam" id="3.30.200.20:FF:000042">
    <property type="entry name" value="Aurora kinase A"/>
    <property type="match status" value="1"/>
</dbReference>
<accession>A0A5J4YMB9</accession>
<evidence type="ECO:0000256" key="2">
    <source>
        <dbReference type="ARBA" id="ARBA00012513"/>
    </source>
</evidence>